<feature type="compositionally biased region" description="Polar residues" evidence="1">
    <location>
        <begin position="141"/>
        <end position="151"/>
    </location>
</feature>
<feature type="region of interest" description="Disordered" evidence="1">
    <location>
        <begin position="123"/>
        <end position="208"/>
    </location>
</feature>
<reference evidence="2" key="1">
    <citation type="submission" date="2023-08" db="EMBL/GenBank/DDBJ databases">
        <title>Black Yeasts Isolated from many extreme environments.</title>
        <authorList>
            <person name="Coleine C."/>
            <person name="Stajich J.E."/>
            <person name="Selbmann L."/>
        </authorList>
    </citation>
    <scope>NUCLEOTIDE SEQUENCE</scope>
    <source>
        <strain evidence="2">CCFEE 5810</strain>
    </source>
</reference>
<name>A0AAN7VNK1_9PEZI</name>
<feature type="region of interest" description="Disordered" evidence="1">
    <location>
        <begin position="835"/>
        <end position="855"/>
    </location>
</feature>
<feature type="region of interest" description="Disordered" evidence="1">
    <location>
        <begin position="635"/>
        <end position="815"/>
    </location>
</feature>
<feature type="compositionally biased region" description="Polar residues" evidence="1">
    <location>
        <begin position="768"/>
        <end position="782"/>
    </location>
</feature>
<dbReference type="AlphaFoldDB" id="A0AAN7VNK1"/>
<dbReference type="Proteomes" id="UP001310594">
    <property type="component" value="Unassembled WGS sequence"/>
</dbReference>
<feature type="compositionally biased region" description="Polar residues" evidence="1">
    <location>
        <begin position="636"/>
        <end position="654"/>
    </location>
</feature>
<feature type="compositionally biased region" description="Low complexity" evidence="1">
    <location>
        <begin position="597"/>
        <end position="608"/>
    </location>
</feature>
<comment type="caution">
    <text evidence="2">The sequence shown here is derived from an EMBL/GenBank/DDBJ whole genome shotgun (WGS) entry which is preliminary data.</text>
</comment>
<feature type="compositionally biased region" description="Polar residues" evidence="1">
    <location>
        <begin position="196"/>
        <end position="208"/>
    </location>
</feature>
<protein>
    <submittedName>
        <fullName evidence="2">Uncharacterized protein</fullName>
    </submittedName>
</protein>
<evidence type="ECO:0000313" key="3">
    <source>
        <dbReference type="Proteomes" id="UP001310594"/>
    </source>
</evidence>
<feature type="region of interest" description="Disordered" evidence="1">
    <location>
        <begin position="338"/>
        <end position="399"/>
    </location>
</feature>
<feature type="region of interest" description="Disordered" evidence="1">
    <location>
        <begin position="56"/>
        <end position="105"/>
    </location>
</feature>
<gene>
    <name evidence="2" type="ORF">LTR97_010528</name>
</gene>
<sequence length="855" mass="92969">MLRYPPTRIDLTSSDLTDFEQRYFARQQARKLHAHGAHIRLSPGPSRRTSLALVSEEQNDGRKRAISSLSQATICSTENTSQPNTSNRDASSILTGTTPSNVPSRAYDQSDLCIEAANALNSALQQQQSPQRGTALDSRPNEQQSPSQHTAVEQRAASISQSPPSQHEEQSAALHDPEPILPAFDGPVDIRPPATPSTHTESATGIPTSQRRFILGSIGGSGTTPQRTVPSLLSSARARRRHGRSHDIAIPEDGEWLQRTIEQHHHHGVPDHFDPLVPQPVPELVLPPVDGYPQEHPILTMNVTLDPGAAVFVPRHRFGTATGSELRAVASLEPRWSSLDNTHSASSLRVRSSSEQNTDQPVRHRAAPEIPQRGVVHSRQHRRSRVSDQNEPAPNLDRYPLLRPVRPVTARRLSGSHRPVLMHGRQASRVSVTVPQRVPSAAFAPEVEPTVMDRNTLPPPSLEPDYPSYRAFSPLWDIDTSSSSRTMLRLPSSEPRIGTRNSSLAWTRPAFSPAHRVPSMVSAASGISSALTSRHSSTEGLHAAAEFLRMRSSPLDDLTERLSQLAASRPRSVGHSWERSPGHRPRVSLLNGDPFRPESSPSPSSERSTLPCMRAVMPEPQHAATLGVQPLGGAMSNLQPVASSPARTDSSSLPSTPPVRRIVDGASSPRSPLKDISPSKPCRTPGSAIARKPVPNNTATATPRVRVYNDGEPAHTQPQTPADVPRSSRRGRGLSDPAVAGPSSLAGTIAPSSPHPIPERRSHRHTYPSATPRQQTGHTVAANTPARIAATPHRGSAHPTPAHRRADARTQSFEENDVESQLAMLEGDRRIWQERHEAGTLDSTPPGEGRFERFL</sequence>
<accession>A0AAN7VNK1</accession>
<feature type="compositionally biased region" description="Polar residues" evidence="1">
    <location>
        <begin position="67"/>
        <end position="103"/>
    </location>
</feature>
<evidence type="ECO:0000313" key="2">
    <source>
        <dbReference type="EMBL" id="KAK5693052.1"/>
    </source>
</evidence>
<organism evidence="2 3">
    <name type="scientific">Elasticomyces elasticus</name>
    <dbReference type="NCBI Taxonomy" id="574655"/>
    <lineage>
        <taxon>Eukaryota</taxon>
        <taxon>Fungi</taxon>
        <taxon>Dikarya</taxon>
        <taxon>Ascomycota</taxon>
        <taxon>Pezizomycotina</taxon>
        <taxon>Dothideomycetes</taxon>
        <taxon>Dothideomycetidae</taxon>
        <taxon>Mycosphaerellales</taxon>
        <taxon>Teratosphaeriaceae</taxon>
        <taxon>Elasticomyces</taxon>
    </lineage>
</organism>
<feature type="region of interest" description="Disordered" evidence="1">
    <location>
        <begin position="566"/>
        <end position="609"/>
    </location>
</feature>
<dbReference type="EMBL" id="JAVRQU010000018">
    <property type="protein sequence ID" value="KAK5693052.1"/>
    <property type="molecule type" value="Genomic_DNA"/>
</dbReference>
<feature type="compositionally biased region" description="Low complexity" evidence="1">
    <location>
        <begin position="344"/>
        <end position="354"/>
    </location>
</feature>
<feature type="compositionally biased region" description="Basic and acidic residues" evidence="1">
    <location>
        <begin position="166"/>
        <end position="178"/>
    </location>
</feature>
<evidence type="ECO:0000256" key="1">
    <source>
        <dbReference type="SAM" id="MobiDB-lite"/>
    </source>
</evidence>
<proteinExistence type="predicted"/>